<feature type="non-terminal residue" evidence="1">
    <location>
        <position position="1"/>
    </location>
</feature>
<proteinExistence type="predicted"/>
<gene>
    <name evidence="1" type="primary">Acey_s0370.g87</name>
    <name evidence="1" type="ORF">Y032_0370g87</name>
</gene>
<comment type="caution">
    <text evidence="1">The sequence shown here is derived from an EMBL/GenBank/DDBJ whole genome shotgun (WGS) entry which is preliminary data.</text>
</comment>
<evidence type="ECO:0000313" key="2">
    <source>
        <dbReference type="Proteomes" id="UP000024635"/>
    </source>
</evidence>
<evidence type="ECO:0000313" key="1">
    <source>
        <dbReference type="EMBL" id="EYB81972.1"/>
    </source>
</evidence>
<accession>A0A016RV46</accession>
<dbReference type="Proteomes" id="UP000024635">
    <property type="component" value="Unassembled WGS sequence"/>
</dbReference>
<sequence length="52" mass="5933">CTRCILSHVKSWKLNAISNWKPTKTCFTYNNWRDLPHLGSLPNGKIGETNST</sequence>
<protein>
    <submittedName>
        <fullName evidence="1">Uncharacterized protein</fullName>
    </submittedName>
</protein>
<dbReference type="EMBL" id="JARK01001706">
    <property type="protein sequence ID" value="EYB81972.1"/>
    <property type="molecule type" value="Genomic_DNA"/>
</dbReference>
<keyword evidence="2" id="KW-1185">Reference proteome</keyword>
<organism evidence="1 2">
    <name type="scientific">Ancylostoma ceylanicum</name>
    <dbReference type="NCBI Taxonomy" id="53326"/>
    <lineage>
        <taxon>Eukaryota</taxon>
        <taxon>Metazoa</taxon>
        <taxon>Ecdysozoa</taxon>
        <taxon>Nematoda</taxon>
        <taxon>Chromadorea</taxon>
        <taxon>Rhabditida</taxon>
        <taxon>Rhabditina</taxon>
        <taxon>Rhabditomorpha</taxon>
        <taxon>Strongyloidea</taxon>
        <taxon>Ancylostomatidae</taxon>
        <taxon>Ancylostomatinae</taxon>
        <taxon>Ancylostoma</taxon>
    </lineage>
</organism>
<reference evidence="2" key="1">
    <citation type="journal article" date="2015" name="Nat. Genet.">
        <title>The genome and transcriptome of the zoonotic hookworm Ancylostoma ceylanicum identify infection-specific gene families.</title>
        <authorList>
            <person name="Schwarz E.M."/>
            <person name="Hu Y."/>
            <person name="Antoshechkin I."/>
            <person name="Miller M.M."/>
            <person name="Sternberg P.W."/>
            <person name="Aroian R.V."/>
        </authorList>
    </citation>
    <scope>NUCLEOTIDE SEQUENCE</scope>
    <source>
        <strain evidence="2">HY135</strain>
    </source>
</reference>
<dbReference type="AlphaFoldDB" id="A0A016RV46"/>
<name>A0A016RV46_9BILA</name>